<dbReference type="OrthoDB" id="6500544at2759"/>
<dbReference type="GO" id="GO:0015293">
    <property type="term" value="F:symporter activity"/>
    <property type="evidence" value="ECO:0007669"/>
    <property type="project" value="TreeGrafter"/>
</dbReference>
<keyword evidence="7" id="KW-0915">Sodium</keyword>
<evidence type="ECO:0000256" key="2">
    <source>
        <dbReference type="ARBA" id="ARBA00006434"/>
    </source>
</evidence>
<dbReference type="STRING" id="299467.A0A443RXL3"/>
<dbReference type="Proteomes" id="UP000288716">
    <property type="component" value="Unassembled WGS sequence"/>
</dbReference>
<gene>
    <name evidence="12" type="ORF">B4U80_04130</name>
</gene>
<reference evidence="12 13" key="1">
    <citation type="journal article" date="2018" name="Gigascience">
        <title>Genomes of trombidid mites reveal novel predicted allergens and laterally-transferred genes associated with secondary metabolism.</title>
        <authorList>
            <person name="Dong X."/>
            <person name="Chaisiri K."/>
            <person name="Xia D."/>
            <person name="Armstrong S.D."/>
            <person name="Fang Y."/>
            <person name="Donnelly M.J."/>
            <person name="Kadowaki T."/>
            <person name="McGarry J.W."/>
            <person name="Darby A.C."/>
            <person name="Makepeace B.L."/>
        </authorList>
    </citation>
    <scope>NUCLEOTIDE SEQUENCE [LARGE SCALE GENOMIC DNA]</scope>
    <source>
        <strain evidence="12">UoL-UT</strain>
    </source>
</reference>
<evidence type="ECO:0000313" key="13">
    <source>
        <dbReference type="Proteomes" id="UP000288716"/>
    </source>
</evidence>
<evidence type="ECO:0000256" key="7">
    <source>
        <dbReference type="ARBA" id="ARBA00023053"/>
    </source>
</evidence>
<evidence type="ECO:0000256" key="10">
    <source>
        <dbReference type="ARBA" id="ARBA00023201"/>
    </source>
</evidence>
<organism evidence="12 13">
    <name type="scientific">Leptotrombidium deliense</name>
    <dbReference type="NCBI Taxonomy" id="299467"/>
    <lineage>
        <taxon>Eukaryota</taxon>
        <taxon>Metazoa</taxon>
        <taxon>Ecdysozoa</taxon>
        <taxon>Arthropoda</taxon>
        <taxon>Chelicerata</taxon>
        <taxon>Arachnida</taxon>
        <taxon>Acari</taxon>
        <taxon>Acariformes</taxon>
        <taxon>Trombidiformes</taxon>
        <taxon>Prostigmata</taxon>
        <taxon>Anystina</taxon>
        <taxon>Parasitengona</taxon>
        <taxon>Trombiculoidea</taxon>
        <taxon>Trombiculidae</taxon>
        <taxon>Leptotrombidium</taxon>
    </lineage>
</organism>
<evidence type="ECO:0000256" key="1">
    <source>
        <dbReference type="ARBA" id="ARBA00004651"/>
    </source>
</evidence>
<sequence length="143" mass="15279">ALAALIWEDWLKGFFPNVSEKVKVLITKCLSALVSIVVIGSAFLCMRIGTIFEAIFVLIGAPTGPLFGLFTLGVCFPHVNAKGAISGLIFGLSVALWITVGSLINKNEVNLALPVTNDGCELGHILNTTGIVSFSEMKNYRIP</sequence>
<dbReference type="InterPro" id="IPR038377">
    <property type="entry name" value="Na/Glc_symporter_sf"/>
</dbReference>
<feature type="transmembrane region" description="Helical" evidence="11">
    <location>
        <begin position="25"/>
        <end position="44"/>
    </location>
</feature>
<accession>A0A443RXL3</accession>
<dbReference type="InterPro" id="IPR051163">
    <property type="entry name" value="Sodium:Solute_Symporter_SSF"/>
</dbReference>
<keyword evidence="5 11" id="KW-0812">Transmembrane</keyword>
<dbReference type="EMBL" id="NCKV01019956">
    <property type="protein sequence ID" value="RWS20107.1"/>
    <property type="molecule type" value="Genomic_DNA"/>
</dbReference>
<keyword evidence="4" id="KW-1003">Cell membrane</keyword>
<dbReference type="GO" id="GO:0006814">
    <property type="term" value="P:sodium ion transport"/>
    <property type="evidence" value="ECO:0007669"/>
    <property type="project" value="UniProtKB-KW"/>
</dbReference>
<evidence type="ECO:0000256" key="6">
    <source>
        <dbReference type="ARBA" id="ARBA00022989"/>
    </source>
</evidence>
<evidence type="ECO:0000256" key="3">
    <source>
        <dbReference type="ARBA" id="ARBA00022448"/>
    </source>
</evidence>
<comment type="similarity">
    <text evidence="2">Belongs to the sodium:solute symporter (SSF) (TC 2.A.21) family.</text>
</comment>
<comment type="subcellular location">
    <subcellularLocation>
        <location evidence="1">Cell membrane</location>
        <topology evidence="1">Multi-pass membrane protein</topology>
    </subcellularLocation>
</comment>
<dbReference type="PROSITE" id="PS50283">
    <property type="entry name" value="NA_SOLUT_SYMP_3"/>
    <property type="match status" value="1"/>
</dbReference>
<comment type="caution">
    <text evidence="12">The sequence shown here is derived from an EMBL/GenBank/DDBJ whole genome shotgun (WGS) entry which is preliminary data.</text>
</comment>
<dbReference type="GO" id="GO:0005886">
    <property type="term" value="C:plasma membrane"/>
    <property type="evidence" value="ECO:0007669"/>
    <property type="project" value="UniProtKB-SubCell"/>
</dbReference>
<evidence type="ECO:0000256" key="5">
    <source>
        <dbReference type="ARBA" id="ARBA00022692"/>
    </source>
</evidence>
<evidence type="ECO:0000313" key="12">
    <source>
        <dbReference type="EMBL" id="RWS20107.1"/>
    </source>
</evidence>
<dbReference type="AlphaFoldDB" id="A0A443RXL3"/>
<keyword evidence="6 11" id="KW-1133">Transmembrane helix</keyword>
<evidence type="ECO:0000256" key="8">
    <source>
        <dbReference type="ARBA" id="ARBA00023065"/>
    </source>
</evidence>
<dbReference type="InterPro" id="IPR001734">
    <property type="entry name" value="Na/solute_symporter"/>
</dbReference>
<keyword evidence="10" id="KW-0739">Sodium transport</keyword>
<dbReference type="VEuPathDB" id="VectorBase:LDEU011933"/>
<evidence type="ECO:0000256" key="4">
    <source>
        <dbReference type="ARBA" id="ARBA00022475"/>
    </source>
</evidence>
<keyword evidence="9 11" id="KW-0472">Membrane</keyword>
<feature type="transmembrane region" description="Helical" evidence="11">
    <location>
        <begin position="56"/>
        <end position="79"/>
    </location>
</feature>
<dbReference type="Gene3D" id="1.20.1730.10">
    <property type="entry name" value="Sodium/glucose cotransporter"/>
    <property type="match status" value="1"/>
</dbReference>
<feature type="transmembrane region" description="Helical" evidence="11">
    <location>
        <begin position="85"/>
        <end position="104"/>
    </location>
</feature>
<feature type="non-terminal residue" evidence="12">
    <location>
        <position position="143"/>
    </location>
</feature>
<evidence type="ECO:0000256" key="11">
    <source>
        <dbReference type="SAM" id="Phobius"/>
    </source>
</evidence>
<keyword evidence="3" id="KW-0813">Transport</keyword>
<keyword evidence="13" id="KW-1185">Reference proteome</keyword>
<evidence type="ECO:0000256" key="9">
    <source>
        <dbReference type="ARBA" id="ARBA00023136"/>
    </source>
</evidence>
<feature type="non-terminal residue" evidence="12">
    <location>
        <position position="1"/>
    </location>
</feature>
<proteinExistence type="inferred from homology"/>
<dbReference type="PANTHER" id="PTHR42985">
    <property type="entry name" value="SODIUM-COUPLED MONOCARBOXYLATE TRANSPORTER"/>
    <property type="match status" value="1"/>
</dbReference>
<protein>
    <submittedName>
        <fullName evidence="12">Sodium-dependent multivitamin transporter-like isoform X1</fullName>
    </submittedName>
</protein>
<name>A0A443RXL3_9ACAR</name>
<keyword evidence="8" id="KW-0406">Ion transport</keyword>
<dbReference type="PANTHER" id="PTHR42985:SF40">
    <property type="entry name" value="LD47995P-RELATED"/>
    <property type="match status" value="1"/>
</dbReference>